<evidence type="ECO:0000313" key="2">
    <source>
        <dbReference type="Proteomes" id="UP000177480"/>
    </source>
</evidence>
<protein>
    <submittedName>
        <fullName evidence="1">Uncharacterized protein</fullName>
    </submittedName>
</protein>
<evidence type="ECO:0000313" key="1">
    <source>
        <dbReference type="EMBL" id="OGZ43335.1"/>
    </source>
</evidence>
<comment type="caution">
    <text evidence="1">The sequence shown here is derived from an EMBL/GenBank/DDBJ whole genome shotgun (WGS) entry which is preliminary data.</text>
</comment>
<dbReference type="EMBL" id="MHNK01000017">
    <property type="protein sequence ID" value="OGZ43335.1"/>
    <property type="molecule type" value="Genomic_DNA"/>
</dbReference>
<gene>
    <name evidence="1" type="ORF">A2719_05450</name>
</gene>
<dbReference type="STRING" id="1802114.A2719_05450"/>
<organism evidence="1 2">
    <name type="scientific">Candidatus Ryanbacteria bacterium RIFCSPHIGHO2_01_FULL_45_22</name>
    <dbReference type="NCBI Taxonomy" id="1802114"/>
    <lineage>
        <taxon>Bacteria</taxon>
        <taxon>Candidatus Ryaniibacteriota</taxon>
    </lineage>
</organism>
<sequence length="144" mass="16422">MIEEMPIRTDFEVDDFKIVGTYVQQALTSRGFMPARPPQEALGRVRCFFRVMLHGNPECLLSVALPRLHIYLKVLQRKYCVVSDWHQTFLSAWLFLEKLGACGNTLTRDDKTCGEEVLRMLEELQSEDTAVSAAYAQLGVHLNS</sequence>
<dbReference type="AlphaFoldDB" id="A0A1G2FZ30"/>
<proteinExistence type="predicted"/>
<name>A0A1G2FZ30_9BACT</name>
<dbReference type="Proteomes" id="UP000177480">
    <property type="component" value="Unassembled WGS sequence"/>
</dbReference>
<reference evidence="1 2" key="1">
    <citation type="journal article" date="2016" name="Nat. Commun.">
        <title>Thousands of microbial genomes shed light on interconnected biogeochemical processes in an aquifer system.</title>
        <authorList>
            <person name="Anantharaman K."/>
            <person name="Brown C.T."/>
            <person name="Hug L.A."/>
            <person name="Sharon I."/>
            <person name="Castelle C.J."/>
            <person name="Probst A.J."/>
            <person name="Thomas B.C."/>
            <person name="Singh A."/>
            <person name="Wilkins M.J."/>
            <person name="Karaoz U."/>
            <person name="Brodie E.L."/>
            <person name="Williams K.H."/>
            <person name="Hubbard S.S."/>
            <person name="Banfield J.F."/>
        </authorList>
    </citation>
    <scope>NUCLEOTIDE SEQUENCE [LARGE SCALE GENOMIC DNA]</scope>
</reference>
<accession>A0A1G2FZ30</accession>